<feature type="compositionally biased region" description="Polar residues" evidence="1">
    <location>
        <begin position="108"/>
        <end position="120"/>
    </location>
</feature>
<sequence>MEYFFDINKKNKDQSSLIILLYSIIFHAMLILGLSLVKPGTPEFIKITVATNTIQLSAKGTTSNKQTPLKHQDKKLPKEEIVKSHSQKQSIQKEIPSDNKPMKPDQKSLPNPTPTGQSPNESKEFFSSEATVDKTAQCTLPEINLTEDAINAGVTSGSVIIEVHINSLGKVVDSKLIKGTGYKIDQVAVNAAKELNCKAAWREKENVGVIKRINWIIVQ</sequence>
<organism evidence="3 4">
    <name type="scientific">Silvanigrella aquatica</name>
    <dbReference type="NCBI Taxonomy" id="1915309"/>
    <lineage>
        <taxon>Bacteria</taxon>
        <taxon>Pseudomonadati</taxon>
        <taxon>Bdellovibrionota</taxon>
        <taxon>Oligoflexia</taxon>
        <taxon>Silvanigrellales</taxon>
        <taxon>Silvanigrellaceae</taxon>
        <taxon>Silvanigrella</taxon>
    </lineage>
</organism>
<feature type="compositionally biased region" description="Basic and acidic residues" evidence="1">
    <location>
        <begin position="70"/>
        <end position="83"/>
    </location>
</feature>
<evidence type="ECO:0000313" key="3">
    <source>
        <dbReference type="EMBL" id="APJ03837.1"/>
    </source>
</evidence>
<dbReference type="OrthoDB" id="5294107at2"/>
<protein>
    <recommendedName>
        <fullName evidence="5">TonB C-terminal domain-containing protein</fullName>
    </recommendedName>
</protein>
<reference evidence="3 4" key="1">
    <citation type="submission" date="2016-10" db="EMBL/GenBank/DDBJ databases">
        <title>Silvanigrella aquatica sp. nov., isolated from a freshwater lake located in the Black Forest, Germany, description of Silvanigrellaceae fam. nov., Silvanigrellales ord. nov., reclassification of the order Bdellovibrionales in the class Oligoflexia, reclassification of the families Bacteriovoracaceae and Halobacteriovoraceae in the new order Bacteriovoracales ord. nov., and reclassification of the family Pseudobacteriovoracaceae in the order Oligoflexiales.</title>
        <authorList>
            <person name="Hahn M.W."/>
            <person name="Schmidt J."/>
            <person name="Koll U."/>
            <person name="Rohde M."/>
            <person name="Verbag S."/>
            <person name="Pitt A."/>
            <person name="Nakai R."/>
            <person name="Naganuma T."/>
            <person name="Lang E."/>
        </authorList>
    </citation>
    <scope>NUCLEOTIDE SEQUENCE [LARGE SCALE GENOMIC DNA]</scope>
    <source>
        <strain evidence="3 4">MWH-Nonnen-W8red</strain>
    </source>
</reference>
<dbReference type="Gene3D" id="3.30.1150.10">
    <property type="match status" value="1"/>
</dbReference>
<proteinExistence type="predicted"/>
<evidence type="ECO:0000256" key="2">
    <source>
        <dbReference type="SAM" id="Phobius"/>
    </source>
</evidence>
<dbReference type="Proteomes" id="UP000184731">
    <property type="component" value="Chromosome"/>
</dbReference>
<feature type="transmembrane region" description="Helical" evidence="2">
    <location>
        <begin position="17"/>
        <end position="37"/>
    </location>
</feature>
<evidence type="ECO:0008006" key="5">
    <source>
        <dbReference type="Google" id="ProtNLM"/>
    </source>
</evidence>
<feature type="compositionally biased region" description="Polar residues" evidence="1">
    <location>
        <begin position="60"/>
        <end position="69"/>
    </location>
</feature>
<dbReference type="RefSeq" id="WP_148697580.1">
    <property type="nucleotide sequence ID" value="NZ_CP017834.1"/>
</dbReference>
<keyword evidence="4" id="KW-1185">Reference proteome</keyword>
<keyword evidence="2" id="KW-1133">Transmembrane helix</keyword>
<dbReference type="EMBL" id="CP017834">
    <property type="protein sequence ID" value="APJ03837.1"/>
    <property type="molecule type" value="Genomic_DNA"/>
</dbReference>
<name>A0A1L4D0W9_9BACT</name>
<evidence type="ECO:0000313" key="4">
    <source>
        <dbReference type="Proteomes" id="UP000184731"/>
    </source>
</evidence>
<dbReference type="SUPFAM" id="SSF74653">
    <property type="entry name" value="TolA/TonB C-terminal domain"/>
    <property type="match status" value="1"/>
</dbReference>
<accession>A0A1L4D0W9</accession>
<evidence type="ECO:0000256" key="1">
    <source>
        <dbReference type="SAM" id="MobiDB-lite"/>
    </source>
</evidence>
<keyword evidence="2" id="KW-0812">Transmembrane</keyword>
<dbReference type="STRING" id="1915309.AXG55_07930"/>
<feature type="compositionally biased region" description="Basic and acidic residues" evidence="1">
    <location>
        <begin position="95"/>
        <end position="106"/>
    </location>
</feature>
<keyword evidence="2" id="KW-0472">Membrane</keyword>
<dbReference type="AlphaFoldDB" id="A0A1L4D0W9"/>
<feature type="region of interest" description="Disordered" evidence="1">
    <location>
        <begin position="60"/>
        <end position="128"/>
    </location>
</feature>
<dbReference type="KEGG" id="saqi:AXG55_07930"/>
<gene>
    <name evidence="3" type="ORF">AXG55_07930</name>
</gene>